<gene>
    <name evidence="6" type="ORF">KDL28_24165</name>
</gene>
<protein>
    <submittedName>
        <fullName evidence="6">TetR/AcrR family transcriptional regulator</fullName>
    </submittedName>
</protein>
<accession>A0ABT1A5E5</accession>
<comment type="caution">
    <text evidence="6">The sequence shown here is derived from an EMBL/GenBank/DDBJ whole genome shotgun (WGS) entry which is preliminary data.</text>
</comment>
<proteinExistence type="predicted"/>
<dbReference type="Gene3D" id="1.10.357.10">
    <property type="entry name" value="Tetracycline Repressor, domain 2"/>
    <property type="match status" value="1"/>
</dbReference>
<keyword evidence="1" id="KW-0805">Transcription regulation</keyword>
<keyword evidence="3" id="KW-0804">Transcription</keyword>
<feature type="DNA-binding region" description="H-T-H motif" evidence="4">
    <location>
        <begin position="13"/>
        <end position="32"/>
    </location>
</feature>
<dbReference type="PANTHER" id="PTHR47506">
    <property type="entry name" value="TRANSCRIPTIONAL REGULATORY PROTEIN"/>
    <property type="match status" value="1"/>
</dbReference>
<dbReference type="PROSITE" id="PS50977">
    <property type="entry name" value="HTH_TETR_2"/>
    <property type="match status" value="1"/>
</dbReference>
<feature type="domain" description="HTH tetR-type" evidence="5">
    <location>
        <begin position="1"/>
        <end position="50"/>
    </location>
</feature>
<dbReference type="InterPro" id="IPR009057">
    <property type="entry name" value="Homeodomain-like_sf"/>
</dbReference>
<sequence>MEVFWEHGYEGTSIADLTAAMDVRPPSLYAAFGSKEELFREAVARYEEIEGGPPLRALREAPTALAGIEALLRANVADYTDPAKPKGCMVVLAATTYTPSTEGVRDFLAEQRRGSTAAVHDRLVAGRAAGDVPPGADIRGLAAYVTSVQFGMSLQARDGASAEELSTVVDLAVLACAQRLRPLQ</sequence>
<dbReference type="SUPFAM" id="SSF46689">
    <property type="entry name" value="Homeodomain-like"/>
    <property type="match status" value="1"/>
</dbReference>
<dbReference type="EMBL" id="JAGSOV010000051">
    <property type="protein sequence ID" value="MCO1658161.1"/>
    <property type="molecule type" value="Genomic_DNA"/>
</dbReference>
<reference evidence="6" key="1">
    <citation type="submission" date="2021-04" db="EMBL/GenBank/DDBJ databases">
        <title>Pseudonocardia sp. nov., isolated from sandy soil of mangrove forest.</title>
        <authorList>
            <person name="Zan Z."/>
            <person name="Huang R."/>
            <person name="Liu W."/>
        </authorList>
    </citation>
    <scope>NUCLEOTIDE SEQUENCE</scope>
    <source>
        <strain evidence="6">S2-4</strain>
    </source>
</reference>
<organism evidence="6 7">
    <name type="scientific">Pseudonocardia humida</name>
    <dbReference type="NCBI Taxonomy" id="2800819"/>
    <lineage>
        <taxon>Bacteria</taxon>
        <taxon>Bacillati</taxon>
        <taxon>Actinomycetota</taxon>
        <taxon>Actinomycetes</taxon>
        <taxon>Pseudonocardiales</taxon>
        <taxon>Pseudonocardiaceae</taxon>
        <taxon>Pseudonocardia</taxon>
    </lineage>
</organism>
<evidence type="ECO:0000313" key="7">
    <source>
        <dbReference type="Proteomes" id="UP001165283"/>
    </source>
</evidence>
<evidence type="ECO:0000313" key="6">
    <source>
        <dbReference type="EMBL" id="MCO1658161.1"/>
    </source>
</evidence>
<evidence type="ECO:0000256" key="1">
    <source>
        <dbReference type="ARBA" id="ARBA00023015"/>
    </source>
</evidence>
<evidence type="ECO:0000259" key="5">
    <source>
        <dbReference type="PROSITE" id="PS50977"/>
    </source>
</evidence>
<dbReference type="InterPro" id="IPR036271">
    <property type="entry name" value="Tet_transcr_reg_TetR-rel_C_sf"/>
</dbReference>
<dbReference type="Gene3D" id="1.10.10.60">
    <property type="entry name" value="Homeodomain-like"/>
    <property type="match status" value="1"/>
</dbReference>
<evidence type="ECO:0000256" key="4">
    <source>
        <dbReference type="PROSITE-ProRule" id="PRU00335"/>
    </source>
</evidence>
<dbReference type="Proteomes" id="UP001165283">
    <property type="component" value="Unassembled WGS sequence"/>
</dbReference>
<name>A0ABT1A5E5_9PSEU</name>
<dbReference type="InterPro" id="IPR011075">
    <property type="entry name" value="TetR_C"/>
</dbReference>
<keyword evidence="7" id="KW-1185">Reference proteome</keyword>
<dbReference type="Pfam" id="PF00440">
    <property type="entry name" value="TetR_N"/>
    <property type="match status" value="1"/>
</dbReference>
<dbReference type="SUPFAM" id="SSF48498">
    <property type="entry name" value="Tetracyclin repressor-like, C-terminal domain"/>
    <property type="match status" value="1"/>
</dbReference>
<dbReference type="InterPro" id="IPR001647">
    <property type="entry name" value="HTH_TetR"/>
</dbReference>
<evidence type="ECO:0000256" key="3">
    <source>
        <dbReference type="ARBA" id="ARBA00023163"/>
    </source>
</evidence>
<dbReference type="Pfam" id="PF16925">
    <property type="entry name" value="TetR_C_13"/>
    <property type="match status" value="1"/>
</dbReference>
<evidence type="ECO:0000256" key="2">
    <source>
        <dbReference type="ARBA" id="ARBA00023125"/>
    </source>
</evidence>
<keyword evidence="2 4" id="KW-0238">DNA-binding</keyword>
<dbReference type="PANTHER" id="PTHR47506:SF1">
    <property type="entry name" value="HTH-TYPE TRANSCRIPTIONAL REGULATOR YJDC"/>
    <property type="match status" value="1"/>
</dbReference>